<organism evidence="1">
    <name type="scientific">Trepomonas sp. PC1</name>
    <dbReference type="NCBI Taxonomy" id="1076344"/>
    <lineage>
        <taxon>Eukaryota</taxon>
        <taxon>Metamonada</taxon>
        <taxon>Diplomonadida</taxon>
        <taxon>Hexamitidae</taxon>
        <taxon>Hexamitinae</taxon>
        <taxon>Trepomonas</taxon>
    </lineage>
</organism>
<name>A0A146JZQ5_9EUKA</name>
<proteinExistence type="predicted"/>
<protein>
    <recommendedName>
        <fullName evidence="2">Leucine rich repeats-containing protein</fullName>
    </recommendedName>
</protein>
<gene>
    <name evidence="1" type="ORF">TPC1_30508</name>
</gene>
<sequence length="333" mass="38318">MSQNYSPLLQSQMKNYKQIVVCKSKNISDDASDLIQKINPNILVANSIEEIEAGFMERIEIDDILQLVYYCQPHYYNLEILIAKNIVSIKNGGLSESNVKRVVCPRLKKLCIHAINSCCALQRIDLEMVEDMQQHSIANCKLKRIKNRKMHQLQQEVMTHCQIQNMLFLEVATVEHNFLNFCTVSNLSLPKLQKVIKVEVSECSVSVVKTSNSKANFSQAKTKKLLQEFFEPNECVEDPDLEQVRLQLHGQKTEILDQNNISEFMFNNWLILPESVVKIEPNTQVPDNITVIMQGRFRTRSPGLNKIAWSEQVCLVRICSLNPNRLHDPDEFV</sequence>
<accession>A0A146JZQ5</accession>
<dbReference type="AlphaFoldDB" id="A0A146JZQ5"/>
<reference evidence="1" key="1">
    <citation type="submission" date="2015-07" db="EMBL/GenBank/DDBJ databases">
        <title>Adaptation to a free-living lifestyle via gene acquisitions in the diplomonad Trepomonas sp. PC1.</title>
        <authorList>
            <person name="Xu F."/>
            <person name="Jerlstrom-Hultqvist J."/>
            <person name="Kolisko M."/>
            <person name="Simpson A.G.B."/>
            <person name="Roger A.J."/>
            <person name="Svard S.G."/>
            <person name="Andersson J.O."/>
        </authorList>
    </citation>
    <scope>NUCLEOTIDE SEQUENCE</scope>
    <source>
        <strain evidence="1">PC1</strain>
    </source>
</reference>
<dbReference type="EMBL" id="GDID01006609">
    <property type="protein sequence ID" value="JAP89997.1"/>
    <property type="molecule type" value="Transcribed_RNA"/>
</dbReference>
<evidence type="ECO:0000313" key="1">
    <source>
        <dbReference type="EMBL" id="JAP89997.1"/>
    </source>
</evidence>
<evidence type="ECO:0008006" key="2">
    <source>
        <dbReference type="Google" id="ProtNLM"/>
    </source>
</evidence>